<accession>E6PTZ1</accession>
<sequence length="33" mass="3725">MREIGRSVTKHGNAARASGAKFRRFCDKLHVQP</sequence>
<dbReference type="AlphaFoldDB" id="E6PTZ1"/>
<gene>
    <name evidence="1" type="ORF">CARN2_3876</name>
</gene>
<organism evidence="1">
    <name type="scientific">mine drainage metagenome</name>
    <dbReference type="NCBI Taxonomy" id="410659"/>
    <lineage>
        <taxon>unclassified sequences</taxon>
        <taxon>metagenomes</taxon>
        <taxon>ecological metagenomes</taxon>
    </lineage>
</organism>
<reference evidence="1" key="1">
    <citation type="submission" date="2009-10" db="EMBL/GenBank/DDBJ databases">
        <title>Diversity of trophic interactions inside an arsenic-rich microbial ecosystem.</title>
        <authorList>
            <person name="Bertin P.N."/>
            <person name="Heinrich-Salmeron A."/>
            <person name="Pelletier E."/>
            <person name="Goulhen-Chollet F."/>
            <person name="Arsene-Ploetze F."/>
            <person name="Gallien S."/>
            <person name="Calteau A."/>
            <person name="Vallenet D."/>
            <person name="Casiot C."/>
            <person name="Chane-Woon-Ming B."/>
            <person name="Giloteaux L."/>
            <person name="Barakat M."/>
            <person name="Bonnefoy V."/>
            <person name="Bruneel O."/>
            <person name="Chandler M."/>
            <person name="Cleiss J."/>
            <person name="Duran R."/>
            <person name="Elbaz-Poulichet F."/>
            <person name="Fonknechten N."/>
            <person name="Lauga B."/>
            <person name="Mornico D."/>
            <person name="Ortet P."/>
            <person name="Schaeffer C."/>
            <person name="Siguier P."/>
            <person name="Alexander Thil Smith A."/>
            <person name="Van Dorsselaer A."/>
            <person name="Weissenbach J."/>
            <person name="Medigue C."/>
            <person name="Le Paslier D."/>
        </authorList>
    </citation>
    <scope>NUCLEOTIDE SEQUENCE</scope>
</reference>
<comment type="caution">
    <text evidence="1">The sequence shown here is derived from an EMBL/GenBank/DDBJ whole genome shotgun (WGS) entry which is preliminary data.</text>
</comment>
<name>E6PTZ1_9ZZZZ</name>
<proteinExistence type="predicted"/>
<protein>
    <submittedName>
        <fullName evidence="1">Uncharacterized protein</fullName>
    </submittedName>
</protein>
<evidence type="ECO:0000313" key="1">
    <source>
        <dbReference type="EMBL" id="CBH98398.1"/>
    </source>
</evidence>
<dbReference type="EMBL" id="CABM01000052">
    <property type="protein sequence ID" value="CBH98398.1"/>
    <property type="molecule type" value="Genomic_DNA"/>
</dbReference>